<dbReference type="Gene3D" id="1.10.443.10">
    <property type="entry name" value="Intergrase catalytic core"/>
    <property type="match status" value="1"/>
</dbReference>
<dbReference type="InterPro" id="IPR002104">
    <property type="entry name" value="Integrase_catalytic"/>
</dbReference>
<dbReference type="EMBL" id="JBEPLY010000017">
    <property type="protein sequence ID" value="MET3601875.1"/>
    <property type="molecule type" value="Genomic_DNA"/>
</dbReference>
<keyword evidence="1" id="KW-0229">DNA integration</keyword>
<protein>
    <submittedName>
        <fullName evidence="5">Integrase</fullName>
    </submittedName>
</protein>
<dbReference type="PROSITE" id="PS51898">
    <property type="entry name" value="TYR_RECOMBINASE"/>
    <property type="match status" value="1"/>
</dbReference>
<name>A0ABV2IG13_9HYPH</name>
<dbReference type="InterPro" id="IPR011010">
    <property type="entry name" value="DNA_brk_join_enz"/>
</dbReference>
<organism evidence="5 6">
    <name type="scientific">Martelella mangrovi</name>
    <dbReference type="NCBI Taxonomy" id="1397477"/>
    <lineage>
        <taxon>Bacteria</taxon>
        <taxon>Pseudomonadati</taxon>
        <taxon>Pseudomonadota</taxon>
        <taxon>Alphaproteobacteria</taxon>
        <taxon>Hyphomicrobiales</taxon>
        <taxon>Aurantimonadaceae</taxon>
        <taxon>Martelella</taxon>
    </lineage>
</organism>
<evidence type="ECO:0000256" key="3">
    <source>
        <dbReference type="ARBA" id="ARBA00023172"/>
    </source>
</evidence>
<dbReference type="InterPro" id="IPR050090">
    <property type="entry name" value="Tyrosine_recombinase_XerCD"/>
</dbReference>
<dbReference type="Proteomes" id="UP001549164">
    <property type="component" value="Unassembled WGS sequence"/>
</dbReference>
<proteinExistence type="predicted"/>
<dbReference type="Pfam" id="PF00589">
    <property type="entry name" value="Phage_integrase"/>
    <property type="match status" value="1"/>
</dbReference>
<keyword evidence="3" id="KW-0233">DNA recombination</keyword>
<keyword evidence="2" id="KW-0238">DNA-binding</keyword>
<dbReference type="SUPFAM" id="SSF56349">
    <property type="entry name" value="DNA breaking-rejoining enzymes"/>
    <property type="match status" value="1"/>
</dbReference>
<dbReference type="InterPro" id="IPR013762">
    <property type="entry name" value="Integrase-like_cat_sf"/>
</dbReference>
<dbReference type="CDD" id="cd00796">
    <property type="entry name" value="INT_Rci_Hp1_C"/>
    <property type="match status" value="1"/>
</dbReference>
<comment type="caution">
    <text evidence="5">The sequence shown here is derived from an EMBL/GenBank/DDBJ whole genome shotgun (WGS) entry which is preliminary data.</text>
</comment>
<dbReference type="InterPro" id="IPR010998">
    <property type="entry name" value="Integrase_recombinase_N"/>
</dbReference>
<dbReference type="Gene3D" id="1.10.150.130">
    <property type="match status" value="1"/>
</dbReference>
<sequence length="343" mass="39130">MSYTAQIRIKRNGKTVHSESQTFDRKKLAVAWMNKREGDLFEPGGLERAKHGNVTLANVIDQYIKENAAPLGRTKAQVLHTLKSFDIADLSCEEITSAHIVALARELSIDKNPQTVANYLSHLSSVFAIARPAWGYPLDKQAMQDGVIVAKRLGMTSKSRQRDRRPTLDELDELLAFFRQRRAQAPQSMPMDEIILFALFSTRRQDEICRISWADLDEQNSRVLVRDMKNPGQKIGNDNWCDLPAPALAVIKRAPQKAERIFPYSPESISANFTRACRLLGLEDLHFHDLRHEGISRLFEIGYNIPHAAAVSGHRSWVSLKRYSHIRQRGDKYENWEWMPANG</sequence>
<feature type="domain" description="Tyr recombinase" evidence="4">
    <location>
        <begin position="164"/>
        <end position="337"/>
    </location>
</feature>
<evidence type="ECO:0000256" key="1">
    <source>
        <dbReference type="ARBA" id="ARBA00022908"/>
    </source>
</evidence>
<evidence type="ECO:0000313" key="6">
    <source>
        <dbReference type="Proteomes" id="UP001549164"/>
    </source>
</evidence>
<evidence type="ECO:0000259" key="4">
    <source>
        <dbReference type="PROSITE" id="PS51898"/>
    </source>
</evidence>
<dbReference type="PANTHER" id="PTHR30349:SF94">
    <property type="entry name" value="INTEGRASE_RECOMBINASE HI_1414-RELATED"/>
    <property type="match status" value="1"/>
</dbReference>
<keyword evidence="6" id="KW-1185">Reference proteome</keyword>
<reference evidence="5 6" key="1">
    <citation type="submission" date="2024-06" db="EMBL/GenBank/DDBJ databases">
        <title>Genomic Encyclopedia of Type Strains, Phase IV (KMG-IV): sequencing the most valuable type-strain genomes for metagenomic binning, comparative biology and taxonomic classification.</title>
        <authorList>
            <person name="Goeker M."/>
        </authorList>
    </citation>
    <scope>NUCLEOTIDE SEQUENCE [LARGE SCALE GENOMIC DNA]</scope>
    <source>
        <strain evidence="5 6">DSM 28102</strain>
    </source>
</reference>
<evidence type="ECO:0000256" key="2">
    <source>
        <dbReference type="ARBA" id="ARBA00023125"/>
    </source>
</evidence>
<dbReference type="PANTHER" id="PTHR30349">
    <property type="entry name" value="PHAGE INTEGRASE-RELATED"/>
    <property type="match status" value="1"/>
</dbReference>
<gene>
    <name evidence="5" type="ORF">ABID12_003838</name>
</gene>
<evidence type="ECO:0000313" key="5">
    <source>
        <dbReference type="EMBL" id="MET3601875.1"/>
    </source>
</evidence>
<accession>A0ABV2IG13</accession>